<keyword evidence="3" id="KW-0812">Transmembrane</keyword>
<comment type="catalytic activity">
    <reaction evidence="11">
        <text>Fe(II)-heme o + 2 A + H2O = Fe(II)-heme a + 2 AH2</text>
        <dbReference type="Rhea" id="RHEA:63388"/>
        <dbReference type="ChEBI" id="CHEBI:13193"/>
        <dbReference type="ChEBI" id="CHEBI:15377"/>
        <dbReference type="ChEBI" id="CHEBI:17499"/>
        <dbReference type="ChEBI" id="CHEBI:60530"/>
        <dbReference type="ChEBI" id="CHEBI:61715"/>
        <dbReference type="EC" id="1.17.99.9"/>
    </reaction>
    <physiologicalReaction direction="left-to-right" evidence="11">
        <dbReference type="Rhea" id="RHEA:63389"/>
    </physiologicalReaction>
</comment>
<evidence type="ECO:0000256" key="3">
    <source>
        <dbReference type="ARBA" id="ARBA00022692"/>
    </source>
</evidence>
<evidence type="ECO:0000256" key="11">
    <source>
        <dbReference type="ARBA" id="ARBA00048044"/>
    </source>
</evidence>
<evidence type="ECO:0000256" key="2">
    <source>
        <dbReference type="ARBA" id="ARBA00004141"/>
    </source>
</evidence>
<dbReference type="PANTHER" id="PTHR23289:SF2">
    <property type="entry name" value="CYTOCHROME C OXIDASE ASSEMBLY PROTEIN COX15 HOMOLOG"/>
    <property type="match status" value="1"/>
</dbReference>
<evidence type="ECO:0000256" key="7">
    <source>
        <dbReference type="ARBA" id="ARBA00023004"/>
    </source>
</evidence>
<evidence type="ECO:0000256" key="8">
    <source>
        <dbReference type="ARBA" id="ARBA00023133"/>
    </source>
</evidence>
<keyword evidence="5" id="KW-1133">Transmembrane helix</keyword>
<keyword evidence="13" id="KW-1185">Reference proteome</keyword>
<keyword evidence="7" id="KW-0408">Iron</keyword>
<evidence type="ECO:0000256" key="4">
    <source>
        <dbReference type="ARBA" id="ARBA00022723"/>
    </source>
</evidence>
<evidence type="ECO:0000256" key="9">
    <source>
        <dbReference type="ARBA" id="ARBA00023136"/>
    </source>
</evidence>
<evidence type="ECO:0000256" key="6">
    <source>
        <dbReference type="ARBA" id="ARBA00023002"/>
    </source>
</evidence>
<dbReference type="InterPro" id="IPR023754">
    <property type="entry name" value="HemeA_Synthase_type2"/>
</dbReference>
<protein>
    <submittedName>
        <fullName evidence="14">ANK_REP_REGION domain-containing protein</fullName>
    </submittedName>
</protein>
<proteinExistence type="predicted"/>
<evidence type="ECO:0000256" key="1">
    <source>
        <dbReference type="ARBA" id="ARBA00001970"/>
    </source>
</evidence>
<keyword evidence="6" id="KW-0560">Oxidoreductase</keyword>
<evidence type="ECO:0000256" key="12">
    <source>
        <dbReference type="SAM" id="SignalP"/>
    </source>
</evidence>
<dbReference type="AlphaFoldDB" id="A0A1I8JR71"/>
<keyword evidence="12" id="KW-0732">Signal</keyword>
<keyword evidence="8" id="KW-0350">Heme biosynthesis</keyword>
<comment type="pathway">
    <text evidence="10">Porphyrin-containing compound metabolism; heme A biosynthesis; heme A from heme O: step 1/1.</text>
</comment>
<dbReference type="Proteomes" id="UP000095280">
    <property type="component" value="Unplaced"/>
</dbReference>
<feature type="signal peptide" evidence="12">
    <location>
        <begin position="1"/>
        <end position="20"/>
    </location>
</feature>
<dbReference type="GO" id="GO:0005743">
    <property type="term" value="C:mitochondrial inner membrane"/>
    <property type="evidence" value="ECO:0007669"/>
    <property type="project" value="TreeGrafter"/>
</dbReference>
<accession>A0A1I8JR71</accession>
<dbReference type="GO" id="GO:0006784">
    <property type="term" value="P:heme A biosynthetic process"/>
    <property type="evidence" value="ECO:0007669"/>
    <property type="project" value="InterPro"/>
</dbReference>
<dbReference type="GO" id="GO:0046872">
    <property type="term" value="F:metal ion binding"/>
    <property type="evidence" value="ECO:0007669"/>
    <property type="project" value="UniProtKB-KW"/>
</dbReference>
<dbReference type="GO" id="GO:0120547">
    <property type="term" value="F:heme A synthase activity"/>
    <property type="evidence" value="ECO:0007669"/>
    <property type="project" value="UniProtKB-EC"/>
</dbReference>
<dbReference type="Pfam" id="PF02628">
    <property type="entry name" value="COX15-CtaA"/>
    <property type="match status" value="1"/>
</dbReference>
<dbReference type="GO" id="GO:0016653">
    <property type="term" value="F:oxidoreductase activity, acting on NAD(P)H, heme protein as acceptor"/>
    <property type="evidence" value="ECO:0007669"/>
    <property type="project" value="TreeGrafter"/>
</dbReference>
<name>A0A1I8JR71_9PLAT</name>
<evidence type="ECO:0000256" key="5">
    <source>
        <dbReference type="ARBA" id="ARBA00022989"/>
    </source>
</evidence>
<evidence type="ECO:0000313" key="13">
    <source>
        <dbReference type="Proteomes" id="UP000095280"/>
    </source>
</evidence>
<evidence type="ECO:0000256" key="10">
    <source>
        <dbReference type="ARBA" id="ARBA00044501"/>
    </source>
</evidence>
<dbReference type="WBParaSite" id="snap_masked-unitig_38729-processed-gene-0.0-mRNA-1">
    <property type="protein sequence ID" value="snap_masked-unitig_38729-processed-gene-0.0-mRNA-1"/>
    <property type="gene ID" value="snap_masked-unitig_38729-processed-gene-0.0"/>
</dbReference>
<keyword evidence="4" id="KW-0479">Metal-binding</keyword>
<reference evidence="14" key="1">
    <citation type="submission" date="2016-11" db="UniProtKB">
        <authorList>
            <consortium name="WormBaseParasite"/>
        </authorList>
    </citation>
    <scope>IDENTIFICATION</scope>
</reference>
<evidence type="ECO:0000313" key="14">
    <source>
        <dbReference type="WBParaSite" id="snap_masked-unitig_38729-processed-gene-0.0-mRNA-1"/>
    </source>
</evidence>
<organism evidence="13 14">
    <name type="scientific">Macrostomum lignano</name>
    <dbReference type="NCBI Taxonomy" id="282301"/>
    <lineage>
        <taxon>Eukaryota</taxon>
        <taxon>Metazoa</taxon>
        <taxon>Spiralia</taxon>
        <taxon>Lophotrochozoa</taxon>
        <taxon>Platyhelminthes</taxon>
        <taxon>Rhabditophora</taxon>
        <taxon>Macrostomorpha</taxon>
        <taxon>Macrostomida</taxon>
        <taxon>Macrostomidae</taxon>
        <taxon>Macrostomum</taxon>
    </lineage>
</organism>
<dbReference type="InterPro" id="IPR003780">
    <property type="entry name" value="COX15/CtaA_fam"/>
</dbReference>
<dbReference type="PANTHER" id="PTHR23289">
    <property type="entry name" value="CYTOCHROME C OXIDASE ASSEMBLY PROTEIN COX15"/>
    <property type="match status" value="1"/>
</dbReference>
<comment type="subcellular location">
    <subcellularLocation>
        <location evidence="2">Membrane</location>
        <topology evidence="2">Multi-pass membrane protein</topology>
    </subcellularLocation>
</comment>
<feature type="chain" id="PRO_5009321910" evidence="12">
    <location>
        <begin position="21"/>
        <end position="468"/>
    </location>
</feature>
<sequence length="468" mass="50683">AAAQAVTAWCEVVRLLLVYGADLSNKSDPGPPSEKAACLMECSASSQEFLALARLLLTSVPVEHPAAPAGLGGGLTLASHQLAASEPRGLALRLRLACGDPLVARARRLPLPRTLIHYVFAIRHLSAPAHLGLSTVRCCSLNSGSLLAANARQSQFGSLLRNRLRNQSRSPLGGNAIRRCHSSAPPSASPVWHPDGGASYRWPETRRRHLAGHLRRDDRWSRCAGRGLTRLTRSGLSMTNWSLFKPSIIAHQSLSMESRSCAAVTQADWEREFQRYQSLPGVRVHRARAGSMSLNDFKAIFWLEFLHRTWGRAIGAAFLLPAAYFWARGPAFKSAAVHMPSLPPRPHLSPPCAKRVLIYGSLILAEGLLGWYMVPQRAEQGHPDSGRAPGQPVTDWPLTTGARPCWLSSRCSHYRRQYGGDAGRPSPTCCRSTSFGAAVALRGRLAAAAHLLTSAAFATAISGAFVCR</sequence>
<keyword evidence="9" id="KW-0472">Membrane</keyword>
<comment type="cofactor">
    <cofactor evidence="1">
        <name>heme b</name>
        <dbReference type="ChEBI" id="CHEBI:60344"/>
    </cofactor>
</comment>